<name>A0A0P8BPS9_9BACT</name>
<dbReference type="SUPFAM" id="SSF56601">
    <property type="entry name" value="beta-lactamase/transpeptidase-like"/>
    <property type="match status" value="1"/>
</dbReference>
<keyword evidence="3" id="KW-0645">Protease</keyword>
<accession>A0A0P8BPS9</accession>
<dbReference type="Proteomes" id="UP000050421">
    <property type="component" value="Unassembled WGS sequence"/>
</dbReference>
<feature type="chain" id="PRO_5006148524" evidence="1">
    <location>
        <begin position="22"/>
        <end position="440"/>
    </location>
</feature>
<feature type="signal peptide" evidence="1">
    <location>
        <begin position="1"/>
        <end position="21"/>
    </location>
</feature>
<reference evidence="3 4" key="1">
    <citation type="submission" date="2015-09" db="EMBL/GenBank/DDBJ databases">
        <title>Identification and resolution of microdiversity through metagenomic sequencing of parallel consortia.</title>
        <authorList>
            <person name="Nelson W.C."/>
            <person name="Romine M.F."/>
            <person name="Lindemann S.R."/>
        </authorList>
    </citation>
    <scope>NUCLEOTIDE SEQUENCE [LARGE SCALE GENOMIC DNA]</scope>
    <source>
        <strain evidence="3">HL-49</strain>
    </source>
</reference>
<dbReference type="GO" id="GO:0009002">
    <property type="term" value="F:serine-type D-Ala-D-Ala carboxypeptidase activity"/>
    <property type="evidence" value="ECO:0007669"/>
    <property type="project" value="UniProtKB-EC"/>
</dbReference>
<dbReference type="Gene3D" id="3.40.710.10">
    <property type="entry name" value="DD-peptidase/beta-lactamase superfamily"/>
    <property type="match status" value="1"/>
</dbReference>
<keyword evidence="1" id="KW-0732">Signal</keyword>
<evidence type="ECO:0000313" key="3">
    <source>
        <dbReference type="EMBL" id="KPQ11592.1"/>
    </source>
</evidence>
<dbReference type="InterPro" id="IPR001466">
    <property type="entry name" value="Beta-lactam-related"/>
</dbReference>
<dbReference type="STRING" id="1305737.GCA_000526355_03149"/>
<comment type="caution">
    <text evidence="3">The sequence shown here is derived from an EMBL/GenBank/DDBJ whole genome shotgun (WGS) entry which is preliminary data.</text>
</comment>
<dbReference type="eggNOG" id="COG1680">
    <property type="taxonomic scope" value="Bacteria"/>
</dbReference>
<dbReference type="InterPro" id="IPR012338">
    <property type="entry name" value="Beta-lactam/transpept-like"/>
</dbReference>
<dbReference type="PATRIC" id="fig|1305737.6.peg.3767"/>
<dbReference type="InterPro" id="IPR050491">
    <property type="entry name" value="AmpC-like"/>
</dbReference>
<evidence type="ECO:0000313" key="4">
    <source>
        <dbReference type="Proteomes" id="UP000050421"/>
    </source>
</evidence>
<evidence type="ECO:0000256" key="1">
    <source>
        <dbReference type="SAM" id="SignalP"/>
    </source>
</evidence>
<dbReference type="PANTHER" id="PTHR46825">
    <property type="entry name" value="D-ALANYL-D-ALANINE-CARBOXYPEPTIDASE/ENDOPEPTIDASE AMPH"/>
    <property type="match status" value="1"/>
</dbReference>
<evidence type="ECO:0000259" key="2">
    <source>
        <dbReference type="Pfam" id="PF00144"/>
    </source>
</evidence>
<protein>
    <submittedName>
        <fullName evidence="3">D-alanyl-D-alanine carboxypeptidase</fullName>
        <ecNumber evidence="3">3.4.16.4</ecNumber>
    </submittedName>
</protein>
<feature type="domain" description="Beta-lactamase-related" evidence="2">
    <location>
        <begin position="46"/>
        <end position="334"/>
    </location>
</feature>
<dbReference type="EC" id="3.4.16.4" evidence="3"/>
<dbReference type="Pfam" id="PF00144">
    <property type="entry name" value="Beta-lactamase"/>
    <property type="match status" value="1"/>
</dbReference>
<dbReference type="PANTHER" id="PTHR46825:SF9">
    <property type="entry name" value="BETA-LACTAMASE-RELATED DOMAIN-CONTAINING PROTEIN"/>
    <property type="match status" value="1"/>
</dbReference>
<dbReference type="AlphaFoldDB" id="A0A0P8BPS9"/>
<gene>
    <name evidence="3" type="ORF">HLUCCX10_15100</name>
</gene>
<keyword evidence="3" id="KW-0121">Carboxypeptidase</keyword>
<dbReference type="EMBL" id="LJXT01000119">
    <property type="protein sequence ID" value="KPQ11592.1"/>
    <property type="molecule type" value="Genomic_DNA"/>
</dbReference>
<proteinExistence type="predicted"/>
<dbReference type="OrthoDB" id="9793489at2"/>
<organism evidence="3 4">
    <name type="scientific">Algoriphagus marincola HL-49</name>
    <dbReference type="NCBI Taxonomy" id="1305737"/>
    <lineage>
        <taxon>Bacteria</taxon>
        <taxon>Pseudomonadati</taxon>
        <taxon>Bacteroidota</taxon>
        <taxon>Cytophagia</taxon>
        <taxon>Cytophagales</taxon>
        <taxon>Cyclobacteriaceae</taxon>
        <taxon>Algoriphagus</taxon>
    </lineage>
</organism>
<sequence length="440" mass="49331">MLRKFTLYLSLFWLSSTSLFGQKSNFEQTDRFFDSLDFYDKYMGTVFITKNGEPVYQKAIGYADLEKQQKLTPTTKLNIGSISKMFTSVLIFQAVEEGKLSLDQKLADFYPSVPNAEAITIDQLLRHRSGIANFTNSPLYLTYYTKPKTEDEMVKIIAEGGSIFTPDSKAEYSNSNYVLLTFILEETYGKSFQELLEKRITSPIKLENTEIFDAIKPEENEARSYSFKDNWTLEAETDPSIPLGAGAIQSTAADLAVFIEKLFAGELISKESLDQMTALQDGFGRGIFSFPYYERKALGHSGGIDGFQSLLAHFPEEKLTLVTLANGVNFNTNDITLALMDSYFGKEINFPSFQSYTVSLGQLESYLGEYASEQLPLKFNFTKEGKTLIVQATGQPAIPLEATAEHTFEFRQVGATFIFEPSKGALTFKQGGGTFAYQKQ</sequence>
<keyword evidence="3" id="KW-0378">Hydrolase</keyword>